<dbReference type="AlphaFoldDB" id="A0A5N5QQN4"/>
<evidence type="ECO:0000313" key="8">
    <source>
        <dbReference type="Proteomes" id="UP000383932"/>
    </source>
</evidence>
<keyword evidence="2" id="KW-0677">Repeat</keyword>
<dbReference type="SUPFAM" id="SSF63570">
    <property type="entry name" value="PABC (PABP) domain"/>
    <property type="match status" value="2"/>
</dbReference>
<feature type="region of interest" description="Disordered" evidence="5">
    <location>
        <begin position="620"/>
        <end position="675"/>
    </location>
</feature>
<evidence type="ECO:0000256" key="4">
    <source>
        <dbReference type="PROSITE-ProRule" id="PRU00176"/>
    </source>
</evidence>
<dbReference type="InterPro" id="IPR002004">
    <property type="entry name" value="PABP_HYD_C"/>
</dbReference>
<reference evidence="7 8" key="1">
    <citation type="journal article" date="2019" name="Fungal Biol. Biotechnol.">
        <title>Draft genome sequence of fastidious pathogen Ceratobasidium theobromae, which causes vascular-streak dieback in Theobroma cacao.</title>
        <authorList>
            <person name="Ali S.S."/>
            <person name="Asman A."/>
            <person name="Shao J."/>
            <person name="Firmansyah A.P."/>
            <person name="Susilo A.W."/>
            <person name="Rosmana A."/>
            <person name="McMahon P."/>
            <person name="Junaid M."/>
            <person name="Guest D."/>
            <person name="Kheng T.Y."/>
            <person name="Meinhardt L.W."/>
            <person name="Bailey B.A."/>
        </authorList>
    </citation>
    <scope>NUCLEOTIDE SEQUENCE [LARGE SCALE GENOMIC DNA]</scope>
    <source>
        <strain evidence="7 8">CT2</strain>
    </source>
</reference>
<accession>A0A5N5QQN4</accession>
<proteinExistence type="inferred from homology"/>
<organism evidence="7 8">
    <name type="scientific">Ceratobasidium theobromae</name>
    <dbReference type="NCBI Taxonomy" id="1582974"/>
    <lineage>
        <taxon>Eukaryota</taxon>
        <taxon>Fungi</taxon>
        <taxon>Dikarya</taxon>
        <taxon>Basidiomycota</taxon>
        <taxon>Agaricomycotina</taxon>
        <taxon>Agaricomycetes</taxon>
        <taxon>Cantharellales</taxon>
        <taxon>Ceratobasidiaceae</taxon>
        <taxon>Ceratobasidium</taxon>
    </lineage>
</organism>
<dbReference type="CDD" id="cd00590">
    <property type="entry name" value="RRM_SF"/>
    <property type="match status" value="1"/>
</dbReference>
<dbReference type="OrthoDB" id="6159137at2759"/>
<dbReference type="Gene3D" id="1.10.1900.10">
    <property type="entry name" value="c-terminal domain of poly(a) binding protein"/>
    <property type="match status" value="2"/>
</dbReference>
<name>A0A5N5QQN4_9AGAM</name>
<evidence type="ECO:0000256" key="1">
    <source>
        <dbReference type="ARBA" id="ARBA00008557"/>
    </source>
</evidence>
<feature type="compositionally biased region" description="Polar residues" evidence="5">
    <location>
        <begin position="363"/>
        <end position="378"/>
    </location>
</feature>
<feature type="domain" description="RRM" evidence="6">
    <location>
        <begin position="36"/>
        <end position="111"/>
    </location>
</feature>
<comment type="caution">
    <text evidence="7">The sequence shown here is derived from an EMBL/GenBank/DDBJ whole genome shotgun (WGS) entry which is preliminary data.</text>
</comment>
<keyword evidence="3 4" id="KW-0694">RNA-binding</keyword>
<dbReference type="SUPFAM" id="SSF54928">
    <property type="entry name" value="RNA-binding domain, RBD"/>
    <property type="match status" value="2"/>
</dbReference>
<dbReference type="SMART" id="SM00360">
    <property type="entry name" value="RRM"/>
    <property type="match status" value="3"/>
</dbReference>
<evidence type="ECO:0000259" key="6">
    <source>
        <dbReference type="PROSITE" id="PS50102"/>
    </source>
</evidence>
<protein>
    <submittedName>
        <fullName evidence="7">RNA recognition motif protein</fullName>
    </submittedName>
</protein>
<dbReference type="InterPro" id="IPR000504">
    <property type="entry name" value="RRM_dom"/>
</dbReference>
<feature type="region of interest" description="Disordered" evidence="5">
    <location>
        <begin position="493"/>
        <end position="558"/>
    </location>
</feature>
<dbReference type="PROSITE" id="PS50102">
    <property type="entry name" value="RRM"/>
    <property type="match status" value="3"/>
</dbReference>
<comment type="similarity">
    <text evidence="1">Belongs to the polyadenylate-binding protein type-1 family.</text>
</comment>
<dbReference type="InterPro" id="IPR012677">
    <property type="entry name" value="Nucleotide-bd_a/b_plait_sf"/>
</dbReference>
<evidence type="ECO:0000313" key="7">
    <source>
        <dbReference type="EMBL" id="KAB5594075.1"/>
    </source>
</evidence>
<sequence>MMSAPYPTYPASPPAASYVQRPPEVTPGAHPFLREPKLYISNLSPLVNDVDLAHAFEYCVPFRPTIIRDGSGQPVNGYVEFKHLDRAEKALATLNGSVIPNTQYYLNLSPFSSQVMPPSLATPRLVKHLPPGTNDSFLYDLFRSYGALSSAKMETSFGAESGIVHFWNEEDAAAAEQAMLQHCAEVGDRNIAVVVFQQPRRLPSAQDQFNPNPSAPAFVPSIPVAYPFTPPRGSNPYINRTPPHRSPHSPPAPFVHGPGQQVQYAPQGSASHSGLIDPCNLFCKAKIDSNKLFTHFKQYGQIVSARVMRNDAGQSRGFGFVSFQAPEQAAAALQAMNGVFLGSKQIAVRLHEPKQLRQEKLQQRFSPRTRSGATSPTPSEGGESIYSAFSPDRDLIRERAVRRSSGSYYAAALSGTLNVPMQYEELSALSPIVRRDVLSGELTRRLKGTEGVQEDEVDALVEAMVSMDLKEIVNGIQSPSLFAEQLMHARQNVSGATSNGVSPPGSDAGAEGKSSHPPPSSAPEHPSTPVSFAGSRVSPPRTSSPSGSMLFGPDGSKLTERERLARAVARIEPNKSQEITDLLLSLSKRERALCLFNAEYLRTKVAEAKEVVEVLNLDDKAEEDSPASKTSAAPTTPPKPNKAPAVDVSPHTPELSSRGPSAATSPTPTTPSHPTVHTLATLAKLPAIEVVQLASSPTATGLPLPKADPAVVKATDEWIDGLQDKSLHQRKQTVGDKLFRVIKAFGIKQAPKLTIALLDREDLRALAHLMNSYPTVLKEKVLLIVPELK</sequence>
<feature type="domain" description="RRM" evidence="6">
    <location>
        <begin position="122"/>
        <end position="198"/>
    </location>
</feature>
<feature type="region of interest" description="Disordered" evidence="5">
    <location>
        <begin position="1"/>
        <end position="21"/>
    </location>
</feature>
<feature type="compositionally biased region" description="Low complexity" evidence="5">
    <location>
        <begin position="656"/>
        <end position="675"/>
    </location>
</feature>
<evidence type="ECO:0000256" key="3">
    <source>
        <dbReference type="ARBA" id="ARBA00022884"/>
    </source>
</evidence>
<feature type="region of interest" description="Disordered" evidence="5">
    <location>
        <begin position="357"/>
        <end position="387"/>
    </location>
</feature>
<dbReference type="InterPro" id="IPR036053">
    <property type="entry name" value="PABP-dom"/>
</dbReference>
<evidence type="ECO:0000256" key="5">
    <source>
        <dbReference type="SAM" id="MobiDB-lite"/>
    </source>
</evidence>
<dbReference type="PANTHER" id="PTHR24012">
    <property type="entry name" value="RNA BINDING PROTEIN"/>
    <property type="match status" value="1"/>
</dbReference>
<keyword evidence="8" id="KW-1185">Reference proteome</keyword>
<dbReference type="InterPro" id="IPR035979">
    <property type="entry name" value="RBD_domain_sf"/>
</dbReference>
<feature type="compositionally biased region" description="Low complexity" evidence="5">
    <location>
        <begin position="534"/>
        <end position="548"/>
    </location>
</feature>
<dbReference type="Pfam" id="PF00076">
    <property type="entry name" value="RRM_1"/>
    <property type="match status" value="3"/>
</dbReference>
<dbReference type="GO" id="GO:0003723">
    <property type="term" value="F:RNA binding"/>
    <property type="evidence" value="ECO:0007669"/>
    <property type="project" value="UniProtKB-UniRule"/>
</dbReference>
<dbReference type="Gene3D" id="3.30.70.330">
    <property type="match status" value="3"/>
</dbReference>
<dbReference type="EMBL" id="SSOP01000026">
    <property type="protein sequence ID" value="KAB5594075.1"/>
    <property type="molecule type" value="Genomic_DNA"/>
</dbReference>
<dbReference type="Proteomes" id="UP000383932">
    <property type="component" value="Unassembled WGS sequence"/>
</dbReference>
<evidence type="ECO:0000256" key="2">
    <source>
        <dbReference type="ARBA" id="ARBA00022737"/>
    </source>
</evidence>
<feature type="domain" description="RRM" evidence="6">
    <location>
        <begin position="280"/>
        <end position="353"/>
    </location>
</feature>
<gene>
    <name evidence="7" type="ORF">CTheo_2544</name>
</gene>
<dbReference type="Pfam" id="PF00658">
    <property type="entry name" value="MLLE"/>
    <property type="match status" value="1"/>
</dbReference>